<comment type="similarity">
    <text evidence="1">Belongs to the ATP-dependent AMP-binding enzyme family.</text>
</comment>
<dbReference type="InterPro" id="IPR045851">
    <property type="entry name" value="AMP-bd_C_sf"/>
</dbReference>
<dbReference type="InterPro" id="IPR020845">
    <property type="entry name" value="AMP-binding_CS"/>
</dbReference>
<gene>
    <name evidence="5" type="ORF">FNL38_102241</name>
</gene>
<dbReference type="PROSITE" id="PS00455">
    <property type="entry name" value="AMP_BINDING"/>
    <property type="match status" value="1"/>
</dbReference>
<evidence type="ECO:0000256" key="2">
    <source>
        <dbReference type="ARBA" id="ARBA00022598"/>
    </source>
</evidence>
<accession>A0A652YSK5</accession>
<proteinExistence type="inferred from homology"/>
<sequence>MTPDWWAAREPGKLAVIVPGGASLTYGELAAKSIGLEQDWRSRGIVQGDRIAIVMENCPDYLVVAIAALRLGVRLVAVSIHLTAAEVVHVICDSDARLVITSRRYLGLVTDAVAVAPSVLAVCVAGDDLGDIEPLYRSVEGSDSLSDSSTRQGTFMFYSSGTTGKPKGILRDMPDVTFAQGDPLTSTFSASWGFSHESIWLNSAPLYHAYPLQSCTSVLRWGGTLVLTEKFDAEQTLKLIDEYGVTHVSMVPTMFVRLLRLPLEVRTKYDVSTVKLAIHAGAACAVPVKAAMMDWWGPVFYEFYGGSENIGMVLITPQEWLEHPGSVGKPAPETISILDDDHRPVVPHVRGTIWFDQAPRFSYHKSPEKTAGVFDSEGRATLGDLGYFDEDGYLYLDGRRTDLIISGGVNIYPAEIESRLGEHPAVFDVAVIGIPDDEYGQRVQAVVQLESGYVGNADLGQELIAFCRVELASYKCPKNVAFEDVLPRTPTGKLLKRVLMDRSW</sequence>
<evidence type="ECO:0000256" key="1">
    <source>
        <dbReference type="ARBA" id="ARBA00006432"/>
    </source>
</evidence>
<evidence type="ECO:0000259" key="4">
    <source>
        <dbReference type="Pfam" id="PF13193"/>
    </source>
</evidence>
<feature type="domain" description="AMP-dependent synthetase/ligase" evidence="3">
    <location>
        <begin position="4"/>
        <end position="356"/>
    </location>
</feature>
<dbReference type="PANTHER" id="PTHR43201:SF5">
    <property type="entry name" value="MEDIUM-CHAIN ACYL-COA LIGASE ACSF2, MITOCHONDRIAL"/>
    <property type="match status" value="1"/>
</dbReference>
<dbReference type="PANTHER" id="PTHR43201">
    <property type="entry name" value="ACYL-COA SYNTHETASE"/>
    <property type="match status" value="1"/>
</dbReference>
<dbReference type="InterPro" id="IPR000873">
    <property type="entry name" value="AMP-dep_synth/lig_dom"/>
</dbReference>
<organism evidence="5">
    <name type="scientific">Nocardia globerula</name>
    <dbReference type="NCBI Taxonomy" id="1818"/>
    <lineage>
        <taxon>Bacteria</taxon>
        <taxon>Bacillati</taxon>
        <taxon>Actinomycetota</taxon>
        <taxon>Actinomycetes</taxon>
        <taxon>Mycobacteriales</taxon>
        <taxon>Nocardiaceae</taxon>
        <taxon>Nocardia</taxon>
    </lineage>
</organism>
<reference evidence="5" key="1">
    <citation type="submission" date="2019-07" db="EMBL/GenBank/DDBJ databases">
        <title>Genomic Encyclopedia of Type Strains, Phase IV (KMG-IV): sequencing the most valuable type-strain genomes for metagenomic binning, comparative biology and taxonomic classification.</title>
        <authorList>
            <person name="Goeker M."/>
        </authorList>
    </citation>
    <scope>NUCLEOTIDE SEQUENCE</scope>
    <source>
        <strain evidence="5">DSM 44596</strain>
    </source>
</reference>
<dbReference type="GO" id="GO:0006631">
    <property type="term" value="P:fatty acid metabolic process"/>
    <property type="evidence" value="ECO:0007669"/>
    <property type="project" value="TreeGrafter"/>
</dbReference>
<dbReference type="Pfam" id="PF00501">
    <property type="entry name" value="AMP-binding"/>
    <property type="match status" value="1"/>
</dbReference>
<comment type="caution">
    <text evidence="5">The sequence shown here is derived from an EMBL/GenBank/DDBJ whole genome shotgun (WGS) entry which is preliminary data.</text>
</comment>
<dbReference type="GO" id="GO:0031956">
    <property type="term" value="F:medium-chain fatty acid-CoA ligase activity"/>
    <property type="evidence" value="ECO:0007669"/>
    <property type="project" value="TreeGrafter"/>
</dbReference>
<dbReference type="AlphaFoldDB" id="A0A652YSK5"/>
<dbReference type="Gene3D" id="3.40.50.12780">
    <property type="entry name" value="N-terminal domain of ligase-like"/>
    <property type="match status" value="1"/>
</dbReference>
<name>A0A652YSK5_NOCGL</name>
<evidence type="ECO:0000313" key="5">
    <source>
        <dbReference type="EMBL" id="TYQ06109.1"/>
    </source>
</evidence>
<dbReference type="Pfam" id="PF13193">
    <property type="entry name" value="AMP-binding_C"/>
    <property type="match status" value="1"/>
</dbReference>
<dbReference type="InterPro" id="IPR042099">
    <property type="entry name" value="ANL_N_sf"/>
</dbReference>
<evidence type="ECO:0000259" key="3">
    <source>
        <dbReference type="Pfam" id="PF00501"/>
    </source>
</evidence>
<dbReference type="Gene3D" id="3.30.300.30">
    <property type="match status" value="1"/>
</dbReference>
<keyword evidence="2 5" id="KW-0436">Ligase</keyword>
<dbReference type="InterPro" id="IPR025110">
    <property type="entry name" value="AMP-bd_C"/>
</dbReference>
<dbReference type="EMBL" id="VNIQ01000002">
    <property type="protein sequence ID" value="TYQ06109.1"/>
    <property type="molecule type" value="Genomic_DNA"/>
</dbReference>
<protein>
    <submittedName>
        <fullName evidence="5">Acyl-CoA synthetase (AMP-forming)/AMP-acid ligase II</fullName>
    </submittedName>
</protein>
<dbReference type="SUPFAM" id="SSF56801">
    <property type="entry name" value="Acetyl-CoA synthetase-like"/>
    <property type="match status" value="1"/>
</dbReference>
<feature type="domain" description="AMP-binding enzyme C-terminal" evidence="4">
    <location>
        <begin position="415"/>
        <end position="493"/>
    </location>
</feature>